<sequence>MVTRLAGAVIGMATVALVLAYVVVGWPILVVGGPLLVGVALTVGVLVLTERPRALLAERRATRDVSSPWAAAAARAETPTGGLMSGFFEIPAPAAALPEQRPAPSDARAAGTR</sequence>
<reference evidence="2 3" key="1">
    <citation type="submission" date="2024-03" db="EMBL/GenBank/DDBJ databases">
        <title>Draft genome sequence of Pseudonocardia sp. DW16-2.</title>
        <authorList>
            <person name="Duangmal K."/>
        </authorList>
    </citation>
    <scope>NUCLEOTIDE SEQUENCE [LARGE SCALE GENOMIC DNA]</scope>
    <source>
        <strain evidence="2 3">DW16-2</strain>
    </source>
</reference>
<protein>
    <submittedName>
        <fullName evidence="2">Uncharacterized protein</fullName>
    </submittedName>
</protein>
<evidence type="ECO:0000313" key="2">
    <source>
        <dbReference type="EMBL" id="MEJ8281762.1"/>
    </source>
</evidence>
<keyword evidence="3" id="KW-1185">Reference proteome</keyword>
<dbReference type="RefSeq" id="WP_340294457.1">
    <property type="nucleotide sequence ID" value="NZ_JBBJUP010000023.1"/>
</dbReference>
<evidence type="ECO:0000256" key="1">
    <source>
        <dbReference type="SAM" id="Phobius"/>
    </source>
</evidence>
<name>A0ABU8TDM2_9PSEU</name>
<accession>A0ABU8TDM2</accession>
<keyword evidence="1" id="KW-1133">Transmembrane helix</keyword>
<organism evidence="2 3">
    <name type="scientific">Pseudonocardia spirodelae</name>
    <dbReference type="NCBI Taxonomy" id="3133431"/>
    <lineage>
        <taxon>Bacteria</taxon>
        <taxon>Bacillati</taxon>
        <taxon>Actinomycetota</taxon>
        <taxon>Actinomycetes</taxon>
        <taxon>Pseudonocardiales</taxon>
        <taxon>Pseudonocardiaceae</taxon>
        <taxon>Pseudonocardia</taxon>
    </lineage>
</organism>
<dbReference type="Proteomes" id="UP001364211">
    <property type="component" value="Unassembled WGS sequence"/>
</dbReference>
<keyword evidence="1" id="KW-0812">Transmembrane</keyword>
<dbReference type="EMBL" id="JBBJUP010000023">
    <property type="protein sequence ID" value="MEJ8281762.1"/>
    <property type="molecule type" value="Genomic_DNA"/>
</dbReference>
<feature type="transmembrane region" description="Helical" evidence="1">
    <location>
        <begin position="30"/>
        <end position="49"/>
    </location>
</feature>
<evidence type="ECO:0000313" key="3">
    <source>
        <dbReference type="Proteomes" id="UP001364211"/>
    </source>
</evidence>
<proteinExistence type="predicted"/>
<keyword evidence="1" id="KW-0472">Membrane</keyword>
<comment type="caution">
    <text evidence="2">The sequence shown here is derived from an EMBL/GenBank/DDBJ whole genome shotgun (WGS) entry which is preliminary data.</text>
</comment>
<gene>
    <name evidence="2" type="ORF">WJX68_22700</name>
</gene>